<organism evidence="1 2">
    <name type="scientific">Paraglomus brasilianum</name>
    <dbReference type="NCBI Taxonomy" id="144538"/>
    <lineage>
        <taxon>Eukaryota</taxon>
        <taxon>Fungi</taxon>
        <taxon>Fungi incertae sedis</taxon>
        <taxon>Mucoromycota</taxon>
        <taxon>Glomeromycotina</taxon>
        <taxon>Glomeromycetes</taxon>
        <taxon>Paraglomerales</taxon>
        <taxon>Paraglomeraceae</taxon>
        <taxon>Paraglomus</taxon>
    </lineage>
</organism>
<sequence length="168" mass="19103">MDAKGPTMVVIKPALIDGCNPIDWRDNSGYQSMMDGFWLIMMELAREQALLRNPTLETMFPVTTQSQRQRSQSNKPHPTQITVIYADLDNSHEKVIVYLADGAQIDFPVPSAQDIRDRFFYRKAKSSEKPARPPNKFFIFRTMLQGSIDALKLQVPIASGLASEVWKK</sequence>
<dbReference type="OrthoDB" id="2357619at2759"/>
<gene>
    <name evidence="1" type="ORF">PBRASI_LOCUS4221</name>
</gene>
<keyword evidence="2" id="KW-1185">Reference proteome</keyword>
<dbReference type="AlphaFoldDB" id="A0A9N9AHK6"/>
<dbReference type="EMBL" id="CAJVPI010000424">
    <property type="protein sequence ID" value="CAG8533339.1"/>
    <property type="molecule type" value="Genomic_DNA"/>
</dbReference>
<proteinExistence type="predicted"/>
<accession>A0A9N9AHK6</accession>
<protein>
    <submittedName>
        <fullName evidence="1">9373_t:CDS:1</fullName>
    </submittedName>
</protein>
<dbReference type="Proteomes" id="UP000789739">
    <property type="component" value="Unassembled WGS sequence"/>
</dbReference>
<evidence type="ECO:0000313" key="2">
    <source>
        <dbReference type="Proteomes" id="UP000789739"/>
    </source>
</evidence>
<evidence type="ECO:0000313" key="1">
    <source>
        <dbReference type="EMBL" id="CAG8533339.1"/>
    </source>
</evidence>
<comment type="caution">
    <text evidence="1">The sequence shown here is derived from an EMBL/GenBank/DDBJ whole genome shotgun (WGS) entry which is preliminary data.</text>
</comment>
<reference evidence="1" key="1">
    <citation type="submission" date="2021-06" db="EMBL/GenBank/DDBJ databases">
        <authorList>
            <person name="Kallberg Y."/>
            <person name="Tangrot J."/>
            <person name="Rosling A."/>
        </authorList>
    </citation>
    <scope>NUCLEOTIDE SEQUENCE</scope>
    <source>
        <strain evidence="1">BR232B</strain>
    </source>
</reference>
<name>A0A9N9AHK6_9GLOM</name>